<dbReference type="GO" id="GO:0002949">
    <property type="term" value="P:tRNA threonylcarbamoyladenosine modification"/>
    <property type="evidence" value="ECO:0007669"/>
    <property type="project" value="InterPro"/>
</dbReference>
<protein>
    <submittedName>
        <fullName evidence="2">tRNA (Adenosine(37)-N6)-threonylcarbamoyltransferase complex dimerization subunit type 1 TsaB</fullName>
    </submittedName>
</protein>
<keyword evidence="2" id="KW-0808">Transferase</keyword>
<dbReference type="AlphaFoldDB" id="A0A2Z4NDR8"/>
<keyword evidence="3" id="KW-1185">Reference proteome</keyword>
<dbReference type="Gene3D" id="3.30.420.40">
    <property type="match status" value="1"/>
</dbReference>
<dbReference type="Pfam" id="PF00814">
    <property type="entry name" value="TsaD"/>
    <property type="match status" value="1"/>
</dbReference>
<gene>
    <name evidence="2" type="primary">tsaB</name>
    <name evidence="2" type="ORF">DP065_02740</name>
</gene>
<sequence>MELFLETSLSSLYLALINNQKIIDKIELKALVKKTDALFEQINLLFVRNNVSINDIKKIKITIGPGSFSGARIALLYARSICQLSNIKLAITTTYELIKKQLELKNQFEGYIKIKANRYNTYLIHFDKLTNKFLSSEIIDEQNQYHELDYDFLETNFEKFETCFQEISDLMGIELCYLHDPQIGGL</sequence>
<accession>A0A2Z4NDR8</accession>
<evidence type="ECO:0000313" key="2">
    <source>
        <dbReference type="EMBL" id="AWX69646.1"/>
    </source>
</evidence>
<reference evidence="3" key="1">
    <citation type="submission" date="2018-06" db="EMBL/GenBank/DDBJ databases">
        <title>Complete genome sequences of Mycoplasma anatis, M. anseris and M. cloacale type strains.</title>
        <authorList>
            <person name="Grozner D."/>
            <person name="Forro B."/>
            <person name="Sulyok K.M."/>
            <person name="Marton S."/>
            <person name="Kreizinger Z."/>
            <person name="Banyai K."/>
            <person name="Gyuranecz M."/>
        </authorList>
    </citation>
    <scope>NUCLEOTIDE SEQUENCE [LARGE SCALE GENOMIC DNA]</scope>
    <source>
        <strain evidence="3">ATCC 49234</strain>
    </source>
</reference>
<evidence type="ECO:0000313" key="3">
    <source>
        <dbReference type="Proteomes" id="UP000250218"/>
    </source>
</evidence>
<dbReference type="Gene3D" id="3.30.420.200">
    <property type="match status" value="1"/>
</dbReference>
<dbReference type="NCBIfam" id="TIGR03725">
    <property type="entry name" value="T6A_YeaZ"/>
    <property type="match status" value="1"/>
</dbReference>
<dbReference type="InterPro" id="IPR000905">
    <property type="entry name" value="Gcp-like_dom"/>
</dbReference>
<dbReference type="GO" id="GO:0016740">
    <property type="term" value="F:transferase activity"/>
    <property type="evidence" value="ECO:0007669"/>
    <property type="project" value="UniProtKB-KW"/>
</dbReference>
<evidence type="ECO:0000259" key="1">
    <source>
        <dbReference type="Pfam" id="PF00814"/>
    </source>
</evidence>
<proteinExistence type="predicted"/>
<dbReference type="EMBL" id="CP030140">
    <property type="protein sequence ID" value="AWX69646.1"/>
    <property type="molecule type" value="Genomic_DNA"/>
</dbReference>
<feature type="domain" description="Gcp-like" evidence="1">
    <location>
        <begin position="42"/>
        <end position="92"/>
    </location>
</feature>
<name>A0A2Z4NDR8_9BACT</name>
<dbReference type="Proteomes" id="UP000250218">
    <property type="component" value="Chromosome"/>
</dbReference>
<dbReference type="KEGG" id="mane:DP065_02740"/>
<dbReference type="RefSeq" id="WP_033178573.1">
    <property type="nucleotide sequence ID" value="NZ_CP030140.1"/>
</dbReference>
<dbReference type="SUPFAM" id="SSF53067">
    <property type="entry name" value="Actin-like ATPase domain"/>
    <property type="match status" value="1"/>
</dbReference>
<dbReference type="InterPro" id="IPR022496">
    <property type="entry name" value="T6A_TsaB"/>
</dbReference>
<organism evidence="2 3">
    <name type="scientific">[Mycoplasma] anseris</name>
    <dbReference type="NCBI Taxonomy" id="92400"/>
    <lineage>
        <taxon>Bacteria</taxon>
        <taxon>Bacillati</taxon>
        <taxon>Mycoplasmatota</taxon>
        <taxon>Mycoplasmoidales</taxon>
        <taxon>Metamycoplasmataceae</taxon>
        <taxon>Metamycoplasma</taxon>
    </lineage>
</organism>
<dbReference type="InterPro" id="IPR043129">
    <property type="entry name" value="ATPase_NBD"/>
</dbReference>